<dbReference type="SUPFAM" id="SSF103473">
    <property type="entry name" value="MFS general substrate transporter"/>
    <property type="match status" value="1"/>
</dbReference>
<feature type="transmembrane region" description="Helical" evidence="5">
    <location>
        <begin position="222"/>
        <end position="243"/>
    </location>
</feature>
<dbReference type="InterPro" id="IPR011701">
    <property type="entry name" value="MFS"/>
</dbReference>
<keyword evidence="2 5" id="KW-0812">Transmembrane</keyword>
<dbReference type="AlphaFoldDB" id="A0A387B506"/>
<sequence>MIRRSWLVALLLATGGVFAGWFGPIQILLPAQSAAIAGADGKEALLALVTGIGAVASLVANPLWGLLSDRLSVNGPRRRPVLVAGAVIGVVGLAVLAVAPDAGWMIAGWVLVQVGLNGPFAALLAMIADRVPEERRGLVGSLFGIAQLAGVVLGTATAVALDEGALGYVALAVAVPLLGAAIVVLPEPREAVAGADAAAGAASGLRGVLAALRPTADFAWAWLLRLLLNLVNALVLVYLYFYLLDGVGVDDPGTWVLVLTLVNVVVTGVGAGVGGAWSDRLARRKVFVVFAGVTLAAGAVVFAVLPVLPAVIAATVLIGVGWGLFVSVDVAIITRVLPSGRSTGSMLGVANIASALPQALAPVVAAPIVTGAGGYLALYLVTAAVALLALLCLPRLRGVR</sequence>
<proteinExistence type="predicted"/>
<dbReference type="PROSITE" id="PS50850">
    <property type="entry name" value="MFS"/>
    <property type="match status" value="1"/>
</dbReference>
<feature type="transmembrane region" description="Helical" evidence="5">
    <location>
        <begin position="106"/>
        <end position="126"/>
    </location>
</feature>
<gene>
    <name evidence="7" type="ORF">D7I47_03960</name>
</gene>
<dbReference type="Pfam" id="PF07690">
    <property type="entry name" value="MFS_1"/>
    <property type="match status" value="1"/>
</dbReference>
<dbReference type="KEGG" id="lyd:D7I47_03960"/>
<keyword evidence="8" id="KW-1185">Reference proteome</keyword>
<keyword evidence="3 5" id="KW-1133">Transmembrane helix</keyword>
<dbReference type="InterPro" id="IPR036259">
    <property type="entry name" value="MFS_trans_sf"/>
</dbReference>
<feature type="transmembrane region" description="Helical" evidence="5">
    <location>
        <begin position="375"/>
        <end position="393"/>
    </location>
</feature>
<feature type="domain" description="Major facilitator superfamily (MFS) profile" evidence="6">
    <location>
        <begin position="1"/>
        <end position="400"/>
    </location>
</feature>
<evidence type="ECO:0000313" key="8">
    <source>
        <dbReference type="Proteomes" id="UP000278886"/>
    </source>
</evidence>
<organism evidence="7 8">
    <name type="scientific">Protaetiibacter intestinalis</name>
    <dbReference type="NCBI Taxonomy" id="2419774"/>
    <lineage>
        <taxon>Bacteria</taxon>
        <taxon>Bacillati</taxon>
        <taxon>Actinomycetota</taxon>
        <taxon>Actinomycetes</taxon>
        <taxon>Micrococcales</taxon>
        <taxon>Microbacteriaceae</taxon>
        <taxon>Protaetiibacter</taxon>
    </lineage>
</organism>
<dbReference type="Proteomes" id="UP000278886">
    <property type="component" value="Chromosome"/>
</dbReference>
<dbReference type="CDD" id="cd06174">
    <property type="entry name" value="MFS"/>
    <property type="match status" value="1"/>
</dbReference>
<name>A0A387B506_9MICO</name>
<evidence type="ECO:0000256" key="3">
    <source>
        <dbReference type="ARBA" id="ARBA00022989"/>
    </source>
</evidence>
<dbReference type="InterPro" id="IPR020846">
    <property type="entry name" value="MFS_dom"/>
</dbReference>
<dbReference type="RefSeq" id="WP_120761844.1">
    <property type="nucleotide sequence ID" value="NZ_CP032630.1"/>
</dbReference>
<dbReference type="GO" id="GO:0005886">
    <property type="term" value="C:plasma membrane"/>
    <property type="evidence" value="ECO:0007669"/>
    <property type="project" value="UniProtKB-SubCell"/>
</dbReference>
<evidence type="ECO:0000256" key="1">
    <source>
        <dbReference type="ARBA" id="ARBA00004651"/>
    </source>
</evidence>
<dbReference type="PANTHER" id="PTHR23528">
    <property type="match status" value="1"/>
</dbReference>
<feature type="transmembrane region" description="Helical" evidence="5">
    <location>
        <begin position="311"/>
        <end position="334"/>
    </location>
</feature>
<evidence type="ECO:0000256" key="5">
    <source>
        <dbReference type="SAM" id="Phobius"/>
    </source>
</evidence>
<feature type="transmembrane region" description="Helical" evidence="5">
    <location>
        <begin position="165"/>
        <end position="185"/>
    </location>
</feature>
<reference evidence="8" key="1">
    <citation type="submission" date="2018-09" db="EMBL/GenBank/DDBJ databases">
        <title>Genome sequencing of strain 2DFWR-13.</title>
        <authorList>
            <person name="Heo J."/>
            <person name="Kim S.-J."/>
            <person name="Kwon S.-W."/>
        </authorList>
    </citation>
    <scope>NUCLEOTIDE SEQUENCE [LARGE SCALE GENOMIC DNA]</scope>
    <source>
        <strain evidence="8">2DFWR-13</strain>
    </source>
</reference>
<evidence type="ECO:0000256" key="2">
    <source>
        <dbReference type="ARBA" id="ARBA00022692"/>
    </source>
</evidence>
<dbReference type="GO" id="GO:0022857">
    <property type="term" value="F:transmembrane transporter activity"/>
    <property type="evidence" value="ECO:0007669"/>
    <property type="project" value="InterPro"/>
</dbReference>
<feature type="transmembrane region" description="Helical" evidence="5">
    <location>
        <begin position="255"/>
        <end position="274"/>
    </location>
</feature>
<dbReference type="PANTHER" id="PTHR23528:SF1">
    <property type="entry name" value="MAJOR FACILITATOR SUPERFAMILY (MFS) PROFILE DOMAIN-CONTAINING PROTEIN"/>
    <property type="match status" value="1"/>
</dbReference>
<feature type="transmembrane region" description="Helical" evidence="5">
    <location>
        <begin position="286"/>
        <end position="305"/>
    </location>
</feature>
<feature type="transmembrane region" description="Helical" evidence="5">
    <location>
        <begin position="45"/>
        <end position="67"/>
    </location>
</feature>
<evidence type="ECO:0000259" key="6">
    <source>
        <dbReference type="PROSITE" id="PS50850"/>
    </source>
</evidence>
<keyword evidence="4 5" id="KW-0472">Membrane</keyword>
<dbReference type="Gene3D" id="1.20.1250.20">
    <property type="entry name" value="MFS general substrate transporter like domains"/>
    <property type="match status" value="1"/>
</dbReference>
<feature type="transmembrane region" description="Helical" evidence="5">
    <location>
        <begin position="346"/>
        <end position="369"/>
    </location>
</feature>
<accession>A0A387B506</accession>
<evidence type="ECO:0000256" key="4">
    <source>
        <dbReference type="ARBA" id="ARBA00023136"/>
    </source>
</evidence>
<evidence type="ECO:0000313" key="7">
    <source>
        <dbReference type="EMBL" id="AYF97493.1"/>
    </source>
</evidence>
<comment type="subcellular location">
    <subcellularLocation>
        <location evidence="1">Cell membrane</location>
        <topology evidence="1">Multi-pass membrane protein</topology>
    </subcellularLocation>
</comment>
<feature type="transmembrane region" description="Helical" evidence="5">
    <location>
        <begin position="138"/>
        <end position="159"/>
    </location>
</feature>
<dbReference type="OrthoDB" id="7584869at2"/>
<feature type="transmembrane region" description="Helical" evidence="5">
    <location>
        <begin position="79"/>
        <end position="100"/>
    </location>
</feature>
<protein>
    <submittedName>
        <fullName evidence="7">MFS transporter</fullName>
    </submittedName>
</protein>
<dbReference type="EMBL" id="CP032630">
    <property type="protein sequence ID" value="AYF97493.1"/>
    <property type="molecule type" value="Genomic_DNA"/>
</dbReference>